<dbReference type="Pfam" id="PF08240">
    <property type="entry name" value="ADH_N"/>
    <property type="match status" value="1"/>
</dbReference>
<dbReference type="Pfam" id="PF00107">
    <property type="entry name" value="ADH_zinc_N"/>
    <property type="match status" value="1"/>
</dbReference>
<sequence length="363" mass="39432">MKAIQLNQFTSNLHELEVVETKIPTPGKGQVLVKMLYSAVNPSDLNYIRGDYQEALSRLIWNQNKQQKMPFFQPGEQNPHPTPPYIPGGEGVGMVVGAGGGLLAKQLQGKRVAVSAGPPMGTWQEYTVVDAKKAVVIPAAIDDQQAAMMLINPLSSFGMLTDVLNVKKGRWLLQSGGASALGKMIIRMSVELGIKTISIVRRDEQVAELQEIGAAQVISLQGCDDDNIAAYIQQQVYQATHGKGVDYGLDCIGGYMLEAMLPCLTVNGQMLVYGTLAQADARIFSRDLMMPCASIHGFFAGNWLAQKTLLQKVMLMRGMKKMALKGCFESPIDSVFSLEDIHEALFAATKPGKSGKILLKITS</sequence>
<evidence type="ECO:0000256" key="2">
    <source>
        <dbReference type="ARBA" id="ARBA00023002"/>
    </source>
</evidence>
<dbReference type="PANTHER" id="PTHR48106">
    <property type="entry name" value="QUINONE OXIDOREDUCTASE PIG3-RELATED"/>
    <property type="match status" value="1"/>
</dbReference>
<dbReference type="Gene3D" id="3.90.180.10">
    <property type="entry name" value="Medium-chain alcohol dehydrogenases, catalytic domain"/>
    <property type="match status" value="1"/>
</dbReference>
<evidence type="ECO:0000313" key="4">
    <source>
        <dbReference type="EMBL" id="TKB45570.1"/>
    </source>
</evidence>
<dbReference type="GO" id="GO:0016651">
    <property type="term" value="F:oxidoreductase activity, acting on NAD(P)H"/>
    <property type="evidence" value="ECO:0007669"/>
    <property type="project" value="TreeGrafter"/>
</dbReference>
<gene>
    <name evidence="4" type="ORF">E8M12_08205</name>
</gene>
<keyword evidence="5" id="KW-1185">Reference proteome</keyword>
<dbReference type="SUPFAM" id="SSF51735">
    <property type="entry name" value="NAD(P)-binding Rossmann-fold domains"/>
    <property type="match status" value="1"/>
</dbReference>
<keyword evidence="1" id="KW-0521">NADP</keyword>
<organism evidence="4 5">
    <name type="scientific">Thalassotalea mangrovi</name>
    <dbReference type="NCBI Taxonomy" id="2572245"/>
    <lineage>
        <taxon>Bacteria</taxon>
        <taxon>Pseudomonadati</taxon>
        <taxon>Pseudomonadota</taxon>
        <taxon>Gammaproteobacteria</taxon>
        <taxon>Alteromonadales</taxon>
        <taxon>Colwelliaceae</taxon>
        <taxon>Thalassotalea</taxon>
    </lineage>
</organism>
<evidence type="ECO:0000313" key="5">
    <source>
        <dbReference type="Proteomes" id="UP000307999"/>
    </source>
</evidence>
<feature type="domain" description="Enoyl reductase (ER)" evidence="3">
    <location>
        <begin position="11"/>
        <end position="359"/>
    </location>
</feature>
<evidence type="ECO:0000256" key="1">
    <source>
        <dbReference type="ARBA" id="ARBA00022857"/>
    </source>
</evidence>
<reference evidence="4 5" key="1">
    <citation type="submission" date="2019-04" db="EMBL/GenBank/DDBJ databases">
        <title>Thalassotalea guangxiensis sp. nov., isolated from sediment of the coastal wetland.</title>
        <authorList>
            <person name="Zheng S."/>
            <person name="Zhang D."/>
        </authorList>
    </citation>
    <scope>NUCLEOTIDE SEQUENCE [LARGE SCALE GENOMIC DNA]</scope>
    <source>
        <strain evidence="4 5">ZS-4</strain>
    </source>
</reference>
<evidence type="ECO:0000259" key="3">
    <source>
        <dbReference type="SMART" id="SM00829"/>
    </source>
</evidence>
<dbReference type="RefSeq" id="WP_136735635.1">
    <property type="nucleotide sequence ID" value="NZ_SWDB01000018.1"/>
</dbReference>
<proteinExistence type="predicted"/>
<dbReference type="PANTHER" id="PTHR48106:SF2">
    <property type="entry name" value="ZN2+-BINDING DEHYDROGENASE"/>
    <property type="match status" value="1"/>
</dbReference>
<dbReference type="SUPFAM" id="SSF50129">
    <property type="entry name" value="GroES-like"/>
    <property type="match status" value="1"/>
</dbReference>
<accession>A0A4U1B558</accession>
<dbReference type="CDD" id="cd05282">
    <property type="entry name" value="ETR_like"/>
    <property type="match status" value="1"/>
</dbReference>
<dbReference type="InterPro" id="IPR011032">
    <property type="entry name" value="GroES-like_sf"/>
</dbReference>
<dbReference type="GO" id="GO:0070402">
    <property type="term" value="F:NADPH binding"/>
    <property type="evidence" value="ECO:0007669"/>
    <property type="project" value="TreeGrafter"/>
</dbReference>
<dbReference type="AlphaFoldDB" id="A0A4U1B558"/>
<protein>
    <recommendedName>
        <fullName evidence="3">Enoyl reductase (ER) domain-containing protein</fullName>
    </recommendedName>
</protein>
<dbReference type="InterPro" id="IPR020843">
    <property type="entry name" value="ER"/>
</dbReference>
<dbReference type="InterPro" id="IPR013154">
    <property type="entry name" value="ADH-like_N"/>
</dbReference>
<comment type="caution">
    <text evidence="4">The sequence shown here is derived from an EMBL/GenBank/DDBJ whole genome shotgun (WGS) entry which is preliminary data.</text>
</comment>
<dbReference type="InterPro" id="IPR036291">
    <property type="entry name" value="NAD(P)-bd_dom_sf"/>
</dbReference>
<name>A0A4U1B558_9GAMM</name>
<dbReference type="EMBL" id="SWDB01000018">
    <property type="protein sequence ID" value="TKB45570.1"/>
    <property type="molecule type" value="Genomic_DNA"/>
</dbReference>
<dbReference type="SMART" id="SM00829">
    <property type="entry name" value="PKS_ER"/>
    <property type="match status" value="1"/>
</dbReference>
<keyword evidence="2" id="KW-0560">Oxidoreductase</keyword>
<dbReference type="Gene3D" id="3.40.50.720">
    <property type="entry name" value="NAD(P)-binding Rossmann-like Domain"/>
    <property type="match status" value="1"/>
</dbReference>
<dbReference type="InterPro" id="IPR013149">
    <property type="entry name" value="ADH-like_C"/>
</dbReference>
<dbReference type="Proteomes" id="UP000307999">
    <property type="component" value="Unassembled WGS sequence"/>
</dbReference>
<dbReference type="OrthoDB" id="9785812at2"/>